<keyword evidence="6 11" id="KW-0732">Signal</keyword>
<comment type="subcellular location">
    <subcellularLocation>
        <location evidence="1">Cell outer membrane</location>
        <topology evidence="1">Multi-pass membrane protein</topology>
    </subcellularLocation>
</comment>
<feature type="domain" description="Porin" evidence="12">
    <location>
        <begin position="13"/>
        <end position="339"/>
    </location>
</feature>
<dbReference type="InterPro" id="IPR023614">
    <property type="entry name" value="Porin_dom_sf"/>
</dbReference>
<dbReference type="Gene3D" id="2.40.160.10">
    <property type="entry name" value="Porin"/>
    <property type="match status" value="1"/>
</dbReference>
<dbReference type="GO" id="GO:0009279">
    <property type="term" value="C:cell outer membrane"/>
    <property type="evidence" value="ECO:0007669"/>
    <property type="project" value="UniProtKB-SubCell"/>
</dbReference>
<dbReference type="GO" id="GO:0015288">
    <property type="term" value="F:porin activity"/>
    <property type="evidence" value="ECO:0007669"/>
    <property type="project" value="UniProtKB-KW"/>
</dbReference>
<evidence type="ECO:0000256" key="8">
    <source>
        <dbReference type="ARBA" id="ARBA00023114"/>
    </source>
</evidence>
<evidence type="ECO:0000256" key="5">
    <source>
        <dbReference type="ARBA" id="ARBA00022692"/>
    </source>
</evidence>
<dbReference type="PRINTS" id="PR00184">
    <property type="entry name" value="NEISSPPORIN"/>
</dbReference>
<keyword evidence="9" id="KW-0472">Membrane</keyword>
<evidence type="ECO:0000256" key="7">
    <source>
        <dbReference type="ARBA" id="ARBA00023065"/>
    </source>
</evidence>
<evidence type="ECO:0000256" key="9">
    <source>
        <dbReference type="ARBA" id="ARBA00023136"/>
    </source>
</evidence>
<dbReference type="GO" id="GO:0046930">
    <property type="term" value="C:pore complex"/>
    <property type="evidence" value="ECO:0007669"/>
    <property type="project" value="UniProtKB-KW"/>
</dbReference>
<keyword evidence="14" id="KW-1185">Reference proteome</keyword>
<protein>
    <submittedName>
        <fullName evidence="13">Porin</fullName>
    </submittedName>
</protein>
<keyword evidence="3" id="KW-0813">Transport</keyword>
<gene>
    <name evidence="13" type="ORF">E8K88_15225</name>
</gene>
<evidence type="ECO:0000313" key="13">
    <source>
        <dbReference type="EMBL" id="THJ31394.1"/>
    </source>
</evidence>
<proteinExistence type="predicted"/>
<keyword evidence="4" id="KW-1134">Transmembrane beta strand</keyword>
<dbReference type="Pfam" id="PF13609">
    <property type="entry name" value="Porin_4"/>
    <property type="match status" value="1"/>
</dbReference>
<dbReference type="PANTHER" id="PTHR34501:SF9">
    <property type="entry name" value="MAJOR OUTER MEMBRANE PROTEIN P.IA"/>
    <property type="match status" value="1"/>
</dbReference>
<evidence type="ECO:0000256" key="6">
    <source>
        <dbReference type="ARBA" id="ARBA00022729"/>
    </source>
</evidence>
<dbReference type="GO" id="GO:0006811">
    <property type="term" value="P:monoatomic ion transport"/>
    <property type="evidence" value="ECO:0007669"/>
    <property type="project" value="UniProtKB-KW"/>
</dbReference>
<keyword evidence="8" id="KW-0626">Porin</keyword>
<accession>A0A4S5BGC6</accession>
<evidence type="ECO:0000313" key="14">
    <source>
        <dbReference type="Proteomes" id="UP000306236"/>
    </source>
</evidence>
<evidence type="ECO:0000256" key="3">
    <source>
        <dbReference type="ARBA" id="ARBA00022448"/>
    </source>
</evidence>
<evidence type="ECO:0000256" key="4">
    <source>
        <dbReference type="ARBA" id="ARBA00022452"/>
    </source>
</evidence>
<dbReference type="EMBL" id="SSWX01000024">
    <property type="protein sequence ID" value="THJ31394.1"/>
    <property type="molecule type" value="Genomic_DNA"/>
</dbReference>
<evidence type="ECO:0000256" key="11">
    <source>
        <dbReference type="SAM" id="SignalP"/>
    </source>
</evidence>
<dbReference type="SUPFAM" id="SSF56935">
    <property type="entry name" value="Porins"/>
    <property type="match status" value="1"/>
</dbReference>
<comment type="subunit">
    <text evidence="2">Homotrimer.</text>
</comment>
<feature type="chain" id="PRO_5020532945" evidence="11">
    <location>
        <begin position="20"/>
        <end position="371"/>
    </location>
</feature>
<evidence type="ECO:0000256" key="10">
    <source>
        <dbReference type="ARBA" id="ARBA00023237"/>
    </source>
</evidence>
<dbReference type="OrthoDB" id="6975458at2"/>
<dbReference type="Proteomes" id="UP000306236">
    <property type="component" value="Unassembled WGS sequence"/>
</dbReference>
<sequence>MRTLALASVPLLLGTGAVAQTSPSSVQLYGVLDVALTYVNNVGPTGHSLTRMSSVTGGYMPSRLGVRGSEDLGGGLSTVFNLEQGIALTTGALQQGGRGFGRLAYVGLSSKEWGTVTFGRQWSMLFFSLLGSDVMGPAVMGFGSLDHYLGNARIDNGVGYQGKFNNFTLGATYSFGRDTLNIPGHPAATGCPGKIEGDSKSCRAWSLLGKYDSPAWGVAVAADQIYGGAGAQNGLNSSSLKDTRITLNGYYKMGAIKVAGGVVNRDNDGNQIQPKSNLYFLGVSYPFTPQWVVDAQVGHLQYKNSPTGDKATTAIARVGYHLSKRTTLFALVGHTKNSGLLNISVDAGSAGGLPMPGKGQTSFATGIRHAF</sequence>
<feature type="signal peptide" evidence="11">
    <location>
        <begin position="1"/>
        <end position="19"/>
    </location>
</feature>
<keyword evidence="5" id="KW-0812">Transmembrane</keyword>
<reference evidence="13 14" key="1">
    <citation type="submission" date="2019-04" db="EMBL/GenBank/DDBJ databases">
        <title>Lampropedia sp YIM MLB12 draf genome.</title>
        <authorList>
            <person name="Wang Y.-X."/>
        </authorList>
    </citation>
    <scope>NUCLEOTIDE SEQUENCE [LARGE SCALE GENOMIC DNA]</scope>
    <source>
        <strain evidence="13 14">YIM MLB12</strain>
    </source>
</reference>
<dbReference type="AlphaFoldDB" id="A0A4S5BGC6"/>
<organism evidence="13 14">
    <name type="scientific">Lampropedia aestuarii</name>
    <dbReference type="NCBI Taxonomy" id="2562762"/>
    <lineage>
        <taxon>Bacteria</taxon>
        <taxon>Pseudomonadati</taxon>
        <taxon>Pseudomonadota</taxon>
        <taxon>Betaproteobacteria</taxon>
        <taxon>Burkholderiales</taxon>
        <taxon>Comamonadaceae</taxon>
        <taxon>Lampropedia</taxon>
    </lineage>
</organism>
<keyword evidence="10" id="KW-0998">Cell outer membrane</keyword>
<dbReference type="InterPro" id="IPR002299">
    <property type="entry name" value="Porin_Neis"/>
</dbReference>
<dbReference type="InterPro" id="IPR050298">
    <property type="entry name" value="Gram-neg_bact_OMP"/>
</dbReference>
<comment type="caution">
    <text evidence="13">The sequence shown here is derived from an EMBL/GenBank/DDBJ whole genome shotgun (WGS) entry which is preliminary data.</text>
</comment>
<dbReference type="PANTHER" id="PTHR34501">
    <property type="entry name" value="PROTEIN YDDL-RELATED"/>
    <property type="match status" value="1"/>
</dbReference>
<name>A0A4S5BGC6_9BURK</name>
<evidence type="ECO:0000256" key="1">
    <source>
        <dbReference type="ARBA" id="ARBA00004571"/>
    </source>
</evidence>
<dbReference type="CDD" id="cd00342">
    <property type="entry name" value="gram_neg_porins"/>
    <property type="match status" value="1"/>
</dbReference>
<evidence type="ECO:0000259" key="12">
    <source>
        <dbReference type="Pfam" id="PF13609"/>
    </source>
</evidence>
<dbReference type="InterPro" id="IPR033900">
    <property type="entry name" value="Gram_neg_porin_domain"/>
</dbReference>
<keyword evidence="7" id="KW-0406">Ion transport</keyword>
<evidence type="ECO:0000256" key="2">
    <source>
        <dbReference type="ARBA" id="ARBA00011233"/>
    </source>
</evidence>